<sequence length="79" mass="8952">MQKIDSGQEWPCRMIIRHVKNPLKCPLEFAAKILKFNFASSELRCLPLKRKNWASKLLAAIGTAYYTVPHSKVIPAPGE</sequence>
<dbReference type="EMBL" id="BMAU01021357">
    <property type="protein sequence ID" value="GFY21008.1"/>
    <property type="molecule type" value="Genomic_DNA"/>
</dbReference>
<organism evidence="1 2">
    <name type="scientific">Trichonephila clavipes</name>
    <name type="common">Golden silk orbweaver</name>
    <name type="synonym">Nephila clavipes</name>
    <dbReference type="NCBI Taxonomy" id="2585209"/>
    <lineage>
        <taxon>Eukaryota</taxon>
        <taxon>Metazoa</taxon>
        <taxon>Ecdysozoa</taxon>
        <taxon>Arthropoda</taxon>
        <taxon>Chelicerata</taxon>
        <taxon>Arachnida</taxon>
        <taxon>Araneae</taxon>
        <taxon>Araneomorphae</taxon>
        <taxon>Entelegynae</taxon>
        <taxon>Araneoidea</taxon>
        <taxon>Nephilidae</taxon>
        <taxon>Trichonephila</taxon>
    </lineage>
</organism>
<evidence type="ECO:0000313" key="2">
    <source>
        <dbReference type="Proteomes" id="UP000887159"/>
    </source>
</evidence>
<dbReference type="AlphaFoldDB" id="A0A8X6VSE5"/>
<accession>A0A8X6VSE5</accession>
<evidence type="ECO:0000313" key="1">
    <source>
        <dbReference type="EMBL" id="GFY21008.1"/>
    </source>
</evidence>
<dbReference type="Proteomes" id="UP000887159">
    <property type="component" value="Unassembled WGS sequence"/>
</dbReference>
<protein>
    <submittedName>
        <fullName evidence="1">Uncharacterized protein</fullName>
    </submittedName>
</protein>
<keyword evidence="2" id="KW-1185">Reference proteome</keyword>
<reference evidence="1" key="1">
    <citation type="submission" date="2020-08" db="EMBL/GenBank/DDBJ databases">
        <title>Multicomponent nature underlies the extraordinary mechanical properties of spider dragline silk.</title>
        <authorList>
            <person name="Kono N."/>
            <person name="Nakamura H."/>
            <person name="Mori M."/>
            <person name="Yoshida Y."/>
            <person name="Ohtoshi R."/>
            <person name="Malay A.D."/>
            <person name="Moran D.A.P."/>
            <person name="Tomita M."/>
            <person name="Numata K."/>
            <person name="Arakawa K."/>
        </authorList>
    </citation>
    <scope>NUCLEOTIDE SEQUENCE</scope>
</reference>
<proteinExistence type="predicted"/>
<gene>
    <name evidence="1" type="ORF">TNCV_3990521</name>
</gene>
<comment type="caution">
    <text evidence="1">The sequence shown here is derived from an EMBL/GenBank/DDBJ whole genome shotgun (WGS) entry which is preliminary data.</text>
</comment>
<name>A0A8X6VSE5_TRICX</name>